<evidence type="ECO:0000256" key="3">
    <source>
        <dbReference type="ARBA" id="ARBA00023295"/>
    </source>
</evidence>
<reference evidence="8" key="1">
    <citation type="submission" date="2016-10" db="EMBL/GenBank/DDBJ databases">
        <authorList>
            <person name="Varghese N."/>
            <person name="Submissions S."/>
        </authorList>
    </citation>
    <scope>NUCLEOTIDE SEQUENCE [LARGE SCALE GENOMIC DNA]</scope>
    <source>
        <strain evidence="8">DSM 15282</strain>
    </source>
</reference>
<protein>
    <recommendedName>
        <fullName evidence="5">Beta-xylanase</fullName>
        <ecNumber evidence="5">3.2.1.8</ecNumber>
    </recommendedName>
</protein>
<accession>A0A1I5I2Q3</accession>
<dbReference type="Gene3D" id="3.20.20.80">
    <property type="entry name" value="Glycosidases"/>
    <property type="match status" value="1"/>
</dbReference>
<keyword evidence="7" id="KW-0858">Xylan degradation</keyword>
<dbReference type="EC" id="3.2.1.8" evidence="5"/>
<dbReference type="STRING" id="226506.SAMN04488519_10829"/>
<evidence type="ECO:0000313" key="8">
    <source>
        <dbReference type="Proteomes" id="UP000199564"/>
    </source>
</evidence>
<keyword evidence="8" id="KW-1185">Reference proteome</keyword>
<comment type="catalytic activity">
    <reaction evidence="5">
        <text>Endohydrolysis of (1-&gt;4)-beta-D-xylosidic linkages in xylans.</text>
        <dbReference type="EC" id="3.2.1.8"/>
    </reaction>
</comment>
<dbReference type="EMBL" id="FOVW01000008">
    <property type="protein sequence ID" value="SFO54500.1"/>
    <property type="molecule type" value="Genomic_DNA"/>
</dbReference>
<dbReference type="Proteomes" id="UP000199564">
    <property type="component" value="Unassembled WGS sequence"/>
</dbReference>
<keyword evidence="4 5" id="KW-0624">Polysaccharide degradation</keyword>
<evidence type="ECO:0000256" key="2">
    <source>
        <dbReference type="ARBA" id="ARBA00023277"/>
    </source>
</evidence>
<organism evidence="7 8">
    <name type="scientific">Algoriphagus ornithinivorans</name>
    <dbReference type="NCBI Taxonomy" id="226506"/>
    <lineage>
        <taxon>Bacteria</taxon>
        <taxon>Pseudomonadati</taxon>
        <taxon>Bacteroidota</taxon>
        <taxon>Cytophagia</taxon>
        <taxon>Cytophagales</taxon>
        <taxon>Cyclobacteriaceae</taxon>
        <taxon>Algoriphagus</taxon>
    </lineage>
</organism>
<keyword evidence="3 5" id="KW-0326">Glycosidase</keyword>
<name>A0A1I5I2Q3_9BACT</name>
<dbReference type="GO" id="GO:0031176">
    <property type="term" value="F:endo-1,4-beta-xylanase activity"/>
    <property type="evidence" value="ECO:0007669"/>
    <property type="project" value="UniProtKB-EC"/>
</dbReference>
<dbReference type="InterPro" id="IPR017853">
    <property type="entry name" value="GH"/>
</dbReference>
<keyword evidence="1 5" id="KW-0378">Hydrolase</keyword>
<evidence type="ECO:0000256" key="4">
    <source>
        <dbReference type="ARBA" id="ARBA00023326"/>
    </source>
</evidence>
<feature type="domain" description="GH10" evidence="6">
    <location>
        <begin position="27"/>
        <end position="374"/>
    </location>
</feature>
<gene>
    <name evidence="7" type="ORF">SAMN04488519_10829</name>
</gene>
<comment type="similarity">
    <text evidence="5">Belongs to the glycosyl hydrolase 10 (cellulase F) family.</text>
</comment>
<dbReference type="InterPro" id="IPR001000">
    <property type="entry name" value="GH10_dom"/>
</dbReference>
<dbReference type="SUPFAM" id="SSF51445">
    <property type="entry name" value="(Trans)glycosidases"/>
    <property type="match status" value="1"/>
</dbReference>
<evidence type="ECO:0000313" key="7">
    <source>
        <dbReference type="EMBL" id="SFO54500.1"/>
    </source>
</evidence>
<evidence type="ECO:0000259" key="6">
    <source>
        <dbReference type="PROSITE" id="PS51760"/>
    </source>
</evidence>
<dbReference type="PRINTS" id="PR00134">
    <property type="entry name" value="GLHYDRLASE10"/>
</dbReference>
<dbReference type="RefSeq" id="WP_091654791.1">
    <property type="nucleotide sequence ID" value="NZ_FOVW01000008.1"/>
</dbReference>
<dbReference type="GO" id="GO:0045493">
    <property type="term" value="P:xylan catabolic process"/>
    <property type="evidence" value="ECO:0007669"/>
    <property type="project" value="UniProtKB-KW"/>
</dbReference>
<proteinExistence type="inferred from homology"/>
<dbReference type="Pfam" id="PF00331">
    <property type="entry name" value="Glyco_hydro_10"/>
    <property type="match status" value="1"/>
</dbReference>
<keyword evidence="2 5" id="KW-0119">Carbohydrate metabolism</keyword>
<dbReference type="InterPro" id="IPR044846">
    <property type="entry name" value="GH10"/>
</dbReference>
<evidence type="ECO:0000256" key="5">
    <source>
        <dbReference type="RuleBase" id="RU361174"/>
    </source>
</evidence>
<dbReference type="PROSITE" id="PS51760">
    <property type="entry name" value="GH10_2"/>
    <property type="match status" value="1"/>
</dbReference>
<dbReference type="SMART" id="SM00633">
    <property type="entry name" value="Glyco_10"/>
    <property type="match status" value="1"/>
</dbReference>
<dbReference type="PANTHER" id="PTHR31490">
    <property type="entry name" value="GLYCOSYL HYDROLASE"/>
    <property type="match status" value="1"/>
</dbReference>
<evidence type="ECO:0000256" key="1">
    <source>
        <dbReference type="ARBA" id="ARBA00022801"/>
    </source>
</evidence>
<sequence length="375" mass="43847">MLATYSQKFILPTYLVILILLNFSCQQPKRESLKDEFSSDFRIGVAVNGRQVTDEEDGADSLLHLHFNSLTPENGLKWSRVHPEEDRYSFEFGDAFVTKGKELDAFLVGHTLVWHQQIPDWVFQDQEGQLIDAELLQKRLENHIETVVGRYKGDIHAWDVVNEAFEDDGTWRKTSWYLLMGEDYIAQAFRKANQVDPNAELYYNDYNVWKPEKRKAILEMAQALRKQGVRIDGIGMQGHYRLDFPSLDMIEQAILDIHEAGFDVMVTELDVDILPRPSDFDGADLEISFAESERWNPFKDWITHEKEAELVRRYQSLFQLFRKHSDKISRVTFWGLHDGSSWLNNWPVRGRTNFPLLFDRNKRLKPGFLEAIKSE</sequence>
<dbReference type="AlphaFoldDB" id="A0A1I5I2Q3"/>
<dbReference type="PANTHER" id="PTHR31490:SF90">
    <property type="entry name" value="ENDO-1,4-BETA-XYLANASE A"/>
    <property type="match status" value="1"/>
</dbReference>